<dbReference type="Proteomes" id="UP000245430">
    <property type="component" value="Unassembled WGS sequence"/>
</dbReference>
<dbReference type="SUPFAM" id="SSF53335">
    <property type="entry name" value="S-adenosyl-L-methionine-dependent methyltransferases"/>
    <property type="match status" value="1"/>
</dbReference>
<accession>A0A316DRT6</accession>
<evidence type="ECO:0000313" key="2">
    <source>
        <dbReference type="Proteomes" id="UP000245430"/>
    </source>
</evidence>
<dbReference type="RefSeq" id="WP_245881486.1">
    <property type="nucleotide sequence ID" value="NZ_QGGP01000002.1"/>
</dbReference>
<organism evidence="1 2">
    <name type="scientific">Xanthomarina spongicola</name>
    <dbReference type="NCBI Taxonomy" id="570520"/>
    <lineage>
        <taxon>Bacteria</taxon>
        <taxon>Pseudomonadati</taxon>
        <taxon>Bacteroidota</taxon>
        <taxon>Flavobacteriia</taxon>
        <taxon>Flavobacteriales</taxon>
        <taxon>Flavobacteriaceae</taxon>
        <taxon>Xanthomarina</taxon>
    </lineage>
</organism>
<reference evidence="1 2" key="1">
    <citation type="submission" date="2018-05" db="EMBL/GenBank/DDBJ databases">
        <title>Genomic Encyclopedia of Archaeal and Bacterial Type Strains, Phase II (KMG-II): from individual species to whole genera.</title>
        <authorList>
            <person name="Goeker M."/>
        </authorList>
    </citation>
    <scope>NUCLEOTIDE SEQUENCE [LARGE SCALE GENOMIC DNA]</scope>
    <source>
        <strain evidence="1 2">DSM 22637</strain>
    </source>
</reference>
<protein>
    <submittedName>
        <fullName evidence="1">Uncharacterized protein</fullName>
    </submittedName>
</protein>
<comment type="caution">
    <text evidence="1">The sequence shown here is derived from an EMBL/GenBank/DDBJ whole genome shotgun (WGS) entry which is preliminary data.</text>
</comment>
<sequence>MANATTKSKIKIDKNNFIPIYLRWIEIVKPIIDVNWDDLKKANIFDSDFYLADIFVDDKGTQDIDDDLTIRDSLFVVFHNQGYKIAKENIKQMFDATINIRNKNAYLQFWKLYKRPPIQEFQDYIIERKDLLVPQDIRERKGAFFTPRIWVELSQKYLTDHLGENWQDDYYVWDCAAGTGNLLTGLTNKYNIYASTLDQSDVNVMHERIDHGANLLHNHIFQFDFLNDDFTKLPQSLQDVINDTEKRKKLIIYINPPYAEAASKSTVTKTGTNKTNVAVTTKIYEKYKSKIGIGGRELFVQFLTRINAEIPNTIIADFSTLKTLQAPNFKDFRSFFQAKLENLFVVPASSFDNVKGKFPIGFFIWNNNIKEDFKEIKSDIYNSKGDFIGNKKFINTSIFKSINDWIKTTRNRVNEKNIGFMSAKGNDFQNTNFIFIINDKNQLPHPRGTWVTDKNIIEVSIYISVRHCIQATWINDRDQFTYPNDNWVYDTEFQSDCLTFCLFDNSNNISSSFGINNWIPFTEQEVNAQNRFESNFMTDFIYGKMKTENEKDLFGTSSNKNKKREFSEEAKDVFDAGRKLWKYYHSQPNVNVNASYYDIRVHFQGRNAKGRMNSKSDDEKYMELIGELRNKLNFLEDKIKPKIYEYEFLKE</sequence>
<name>A0A316DRT6_9FLAO</name>
<keyword evidence="2" id="KW-1185">Reference proteome</keyword>
<proteinExistence type="predicted"/>
<dbReference type="InterPro" id="IPR029063">
    <property type="entry name" value="SAM-dependent_MTases_sf"/>
</dbReference>
<dbReference type="AlphaFoldDB" id="A0A316DRT6"/>
<dbReference type="EMBL" id="QGGP01000002">
    <property type="protein sequence ID" value="PWK19879.1"/>
    <property type="molecule type" value="Genomic_DNA"/>
</dbReference>
<evidence type="ECO:0000313" key="1">
    <source>
        <dbReference type="EMBL" id="PWK19879.1"/>
    </source>
</evidence>
<gene>
    <name evidence="1" type="ORF">LX78_01229</name>
</gene>